<proteinExistence type="predicted"/>
<comment type="caution">
    <text evidence="2">The sequence shown here is derived from an EMBL/GenBank/DDBJ whole genome shotgun (WGS) entry which is preliminary data.</text>
</comment>
<keyword evidence="3" id="KW-1185">Reference proteome</keyword>
<name>A0ABR0JW40_9EURO</name>
<accession>A0ABR0JW40</accession>
<dbReference type="CDD" id="cd12148">
    <property type="entry name" value="fungal_TF_MHR"/>
    <property type="match status" value="1"/>
</dbReference>
<dbReference type="EMBL" id="JAVRRG010000232">
    <property type="protein sequence ID" value="KAK5075950.1"/>
    <property type="molecule type" value="Genomic_DNA"/>
</dbReference>
<feature type="compositionally biased region" description="Acidic residues" evidence="1">
    <location>
        <begin position="1"/>
        <end position="10"/>
    </location>
</feature>
<evidence type="ECO:0008006" key="4">
    <source>
        <dbReference type="Google" id="ProtNLM"/>
    </source>
</evidence>
<dbReference type="Proteomes" id="UP001345013">
    <property type="component" value="Unassembled WGS sequence"/>
</dbReference>
<evidence type="ECO:0000256" key="1">
    <source>
        <dbReference type="SAM" id="MobiDB-lite"/>
    </source>
</evidence>
<organism evidence="2 3">
    <name type="scientific">Lithohypha guttulata</name>
    <dbReference type="NCBI Taxonomy" id="1690604"/>
    <lineage>
        <taxon>Eukaryota</taxon>
        <taxon>Fungi</taxon>
        <taxon>Dikarya</taxon>
        <taxon>Ascomycota</taxon>
        <taxon>Pezizomycotina</taxon>
        <taxon>Eurotiomycetes</taxon>
        <taxon>Chaetothyriomycetidae</taxon>
        <taxon>Chaetothyriales</taxon>
        <taxon>Trichomeriaceae</taxon>
        <taxon>Lithohypha</taxon>
    </lineage>
</organism>
<reference evidence="2 3" key="1">
    <citation type="submission" date="2023-08" db="EMBL/GenBank/DDBJ databases">
        <title>Black Yeasts Isolated from many extreme environments.</title>
        <authorList>
            <person name="Coleine C."/>
            <person name="Stajich J.E."/>
            <person name="Selbmann L."/>
        </authorList>
    </citation>
    <scope>NUCLEOTIDE SEQUENCE [LARGE SCALE GENOMIC DNA]</scope>
    <source>
        <strain evidence="2 3">CCFEE 5885</strain>
    </source>
</reference>
<protein>
    <recommendedName>
        <fullName evidence="4">Transcription factor domain-containing protein</fullName>
    </recommendedName>
</protein>
<dbReference type="PANTHER" id="PTHR47840">
    <property type="entry name" value="ZN(II)2CYS6 TRANSCRIPTION FACTOR (EUROFUNG)-RELATED"/>
    <property type="match status" value="1"/>
</dbReference>
<sequence length="589" mass="65620">MQDEEDDSGEESSSTSEIVAEDRPSHLYSLFQNDMLSIDTQATVRDLNERPSKTAVASLDAARTMLHRLMPPREDIYAVSAHVSRWHRVLHEVLPLTTLPKSRQDLLSSYETVTQPDADTMALAAWLLGVATISQQMPQEAHSPDGVARSFQKRFNFARVVCEVVERHILSHDSLIGTVEGIEVALLYLRAQLGWGHMHKVWLNLRRIISIAELIGLPRAARMIQMQNNLSPPPGQVLHVKASLWTSLCSIDRIAGVLGNFPCAATRNPSAADQPLVIDGAVQPRVYILRLSNIATQVQDLDDLSMDYISEAEVYRSVLHIDNELRLLANECPRQWWVALPNDVEPAHLLQLVHYVLVMRTHLVFMMRRDVQGLYSHSQQSGLEACCEVLQRWQIMRRSLPLGFFLCRMIDLQAFTAAVVALLASENARITHRPLVAGNGVGLSECVAQTVELLHEKARDPVGSDVARQALQAIQSLAAMLQGQGDASEGGYLKLTVPRLGKIHVRRNHDNNEKGLRMAESIPQQAQQWPSASRVATQAEPPMDAAAAVDSTQMQDLWGQGPFSWFIEDDCGAMFEDISPDLDFLLSTK</sequence>
<gene>
    <name evidence="2" type="ORF">LTR24_009739</name>
</gene>
<evidence type="ECO:0000313" key="2">
    <source>
        <dbReference type="EMBL" id="KAK5075950.1"/>
    </source>
</evidence>
<evidence type="ECO:0000313" key="3">
    <source>
        <dbReference type="Proteomes" id="UP001345013"/>
    </source>
</evidence>
<feature type="region of interest" description="Disordered" evidence="1">
    <location>
        <begin position="1"/>
        <end position="20"/>
    </location>
</feature>
<dbReference type="PANTHER" id="PTHR47840:SF3">
    <property type="entry name" value="ZN(II)2CYS6 TRANSCRIPTION FACTOR (EUROFUNG)"/>
    <property type="match status" value="1"/>
</dbReference>